<evidence type="ECO:0000259" key="3">
    <source>
        <dbReference type="Pfam" id="PF01370"/>
    </source>
</evidence>
<dbReference type="RefSeq" id="WP_006274626.1">
    <property type="nucleotide sequence ID" value="NZ_GL883080.1"/>
</dbReference>
<reference evidence="5" key="1">
    <citation type="submission" date="2011-03" db="EMBL/GenBank/DDBJ databases">
        <title>Draft genome sequence of Brevundimonas diminuta.</title>
        <authorList>
            <person name="Brown P.J.B."/>
            <person name="Buechlein A."/>
            <person name="Hemmerich C."/>
            <person name="Brun Y.V."/>
        </authorList>
    </citation>
    <scope>NUCLEOTIDE SEQUENCE [LARGE SCALE GENOMIC DNA]</scope>
    <source>
        <strain evidence="5">C19</strain>
    </source>
</reference>
<dbReference type="HOGENOM" id="CLU_007383_1_7_5"/>
<dbReference type="SUPFAM" id="SSF51735">
    <property type="entry name" value="NAD(P)-binding Rossmann-fold domains"/>
    <property type="match status" value="1"/>
</dbReference>
<organism evidence="4 5">
    <name type="scientific">Asticcacaulis biprosthecium C19</name>
    <dbReference type="NCBI Taxonomy" id="715226"/>
    <lineage>
        <taxon>Bacteria</taxon>
        <taxon>Pseudomonadati</taxon>
        <taxon>Pseudomonadota</taxon>
        <taxon>Alphaproteobacteria</taxon>
        <taxon>Caulobacterales</taxon>
        <taxon>Caulobacteraceae</taxon>
        <taxon>Asticcacaulis</taxon>
    </lineage>
</organism>
<protein>
    <submittedName>
        <fullName evidence="4">NAD dependent epimerase/dehydratase family protein</fullName>
    </submittedName>
</protein>
<dbReference type="EMBL" id="GL883080">
    <property type="protein sequence ID" value="EGF89431.1"/>
    <property type="molecule type" value="Genomic_DNA"/>
</dbReference>
<comment type="similarity">
    <text evidence="2">Belongs to the NAD(P)-dependent epimerase/dehydratase family.</text>
</comment>
<dbReference type="eggNOG" id="COG0451">
    <property type="taxonomic scope" value="Bacteria"/>
</dbReference>
<keyword evidence="5" id="KW-1185">Reference proteome</keyword>
<feature type="domain" description="NAD-dependent epimerase/dehydratase" evidence="3">
    <location>
        <begin position="4"/>
        <end position="205"/>
    </location>
</feature>
<dbReference type="OrthoDB" id="9811425at2"/>
<name>F4QRR1_9CAUL</name>
<accession>F4QRR1</accession>
<gene>
    <name evidence="4" type="ORF">ABI_38450</name>
</gene>
<evidence type="ECO:0000313" key="4">
    <source>
        <dbReference type="EMBL" id="EGF89431.1"/>
    </source>
</evidence>
<comment type="pathway">
    <text evidence="1">Bacterial outer membrane biogenesis; LPS O-antigen biosynthesis.</text>
</comment>
<evidence type="ECO:0000256" key="2">
    <source>
        <dbReference type="ARBA" id="ARBA00007637"/>
    </source>
</evidence>
<dbReference type="Gene3D" id="3.40.50.720">
    <property type="entry name" value="NAD(P)-binding Rossmann-like Domain"/>
    <property type="match status" value="1"/>
</dbReference>
<dbReference type="AlphaFoldDB" id="F4QRR1"/>
<dbReference type="PANTHER" id="PTHR43000">
    <property type="entry name" value="DTDP-D-GLUCOSE 4,6-DEHYDRATASE-RELATED"/>
    <property type="match status" value="1"/>
</dbReference>
<proteinExistence type="inferred from homology"/>
<dbReference type="InterPro" id="IPR001509">
    <property type="entry name" value="Epimerase_deHydtase"/>
</dbReference>
<dbReference type="Proteomes" id="UP000006512">
    <property type="component" value="Unassembled WGS sequence"/>
</dbReference>
<sequence>MSRILVTGASGLIGRHTLAHLVGAGFEVHAVGRSTAEPLDLLNTAAVRAAMARIRPTHLLHNAWYTEHGRFWHAPENAVWLDASKALFAAFAEAGGRRVIGVGTCAEYDWVRSDTTPWRENDPLAPATPYGRAKNDLHQWLAGQGIDYAWARLFLLFGPGENPARIVPHLIRCALTGEPARCSSGRQVRDFLSTQACGERVAAVATSNLSGAVNIASGVGLSLRDLAPLIEAATGRPLRAEFGALPDRPEDPPYMVADVARLNALGIPTFDLKAALNIYVSGFR</sequence>
<dbReference type="InterPro" id="IPR036291">
    <property type="entry name" value="NAD(P)-bd_dom_sf"/>
</dbReference>
<evidence type="ECO:0000313" key="5">
    <source>
        <dbReference type="Proteomes" id="UP000006512"/>
    </source>
</evidence>
<evidence type="ECO:0000256" key="1">
    <source>
        <dbReference type="ARBA" id="ARBA00005125"/>
    </source>
</evidence>
<dbReference type="STRING" id="715226.ABI_38450"/>
<dbReference type="Pfam" id="PF01370">
    <property type="entry name" value="Epimerase"/>
    <property type="match status" value="1"/>
</dbReference>